<protein>
    <recommendedName>
        <fullName evidence="10">Ancillary SecYEG translocon subunit/Cell division coordinator CpoB TPR domain-containing protein</fullName>
    </recommendedName>
</protein>
<dbReference type="Pfam" id="PF09976">
    <property type="entry name" value="TPR_21"/>
    <property type="match status" value="1"/>
</dbReference>
<dbReference type="GO" id="GO:0005886">
    <property type="term" value="C:plasma membrane"/>
    <property type="evidence" value="ECO:0007669"/>
    <property type="project" value="UniProtKB-SubCell"/>
</dbReference>
<evidence type="ECO:0000256" key="5">
    <source>
        <dbReference type="ARBA" id="ARBA00022989"/>
    </source>
</evidence>
<dbReference type="EMBL" id="JACBZF010000002">
    <property type="protein sequence ID" value="NYH95177.1"/>
    <property type="molecule type" value="Genomic_DNA"/>
</dbReference>
<keyword evidence="3" id="KW-1003">Cell membrane</keyword>
<keyword evidence="4 9" id="KW-0812">Transmembrane</keyword>
<dbReference type="GO" id="GO:0044877">
    <property type="term" value="F:protein-containing complex binding"/>
    <property type="evidence" value="ECO:0007669"/>
    <property type="project" value="InterPro"/>
</dbReference>
<evidence type="ECO:0000256" key="6">
    <source>
        <dbReference type="ARBA" id="ARBA00023136"/>
    </source>
</evidence>
<proteinExistence type="predicted"/>
<feature type="region of interest" description="Disordered" evidence="8">
    <location>
        <begin position="1"/>
        <end position="22"/>
    </location>
</feature>
<reference evidence="11 12" key="1">
    <citation type="submission" date="2020-07" db="EMBL/GenBank/DDBJ databases">
        <title>Genomic Encyclopedia of Type Strains, Phase IV (KMG-IV): sequencing the most valuable type-strain genomes for metagenomic binning, comparative biology and taxonomic classification.</title>
        <authorList>
            <person name="Goeker M."/>
        </authorList>
    </citation>
    <scope>NUCLEOTIDE SEQUENCE [LARGE SCALE GENOMIC DNA]</scope>
    <source>
        <strain evidence="11 12">DSM 29043</strain>
    </source>
</reference>
<evidence type="ECO:0000256" key="8">
    <source>
        <dbReference type="SAM" id="MobiDB-lite"/>
    </source>
</evidence>
<evidence type="ECO:0000256" key="3">
    <source>
        <dbReference type="ARBA" id="ARBA00022475"/>
    </source>
</evidence>
<keyword evidence="7" id="KW-0143">Chaperone</keyword>
<dbReference type="RefSeq" id="WP_179407047.1">
    <property type="nucleotide sequence ID" value="NZ_BMGF01000002.1"/>
</dbReference>
<organism evidence="11 12">
    <name type="scientific">Novosphingobium marinum</name>
    <dbReference type="NCBI Taxonomy" id="1514948"/>
    <lineage>
        <taxon>Bacteria</taxon>
        <taxon>Pseudomonadati</taxon>
        <taxon>Pseudomonadota</taxon>
        <taxon>Alphaproteobacteria</taxon>
        <taxon>Sphingomonadales</taxon>
        <taxon>Sphingomonadaceae</taxon>
        <taxon>Novosphingobium</taxon>
    </lineage>
</organism>
<comment type="caution">
    <text evidence="11">The sequence shown here is derived from an EMBL/GenBank/DDBJ whole genome shotgun (WGS) entry which is preliminary data.</text>
</comment>
<dbReference type="PANTHER" id="PTHR38035:SF1">
    <property type="entry name" value="ANCILLARY SECYEG TRANSLOCON SUBUNIT"/>
    <property type="match status" value="1"/>
</dbReference>
<dbReference type="PANTHER" id="PTHR38035">
    <property type="entry name" value="UPF0070 PROTEIN YFGM"/>
    <property type="match status" value="1"/>
</dbReference>
<comment type="subcellular location">
    <subcellularLocation>
        <location evidence="2">Cell membrane</location>
    </subcellularLocation>
    <subcellularLocation>
        <location evidence="1">Membrane</location>
        <topology evidence="1">Single-pass membrane protein</topology>
    </subcellularLocation>
</comment>
<evidence type="ECO:0000313" key="11">
    <source>
        <dbReference type="EMBL" id="NYH95177.1"/>
    </source>
</evidence>
<evidence type="ECO:0000256" key="2">
    <source>
        <dbReference type="ARBA" id="ARBA00004236"/>
    </source>
</evidence>
<name>A0A7Y9XVC8_9SPHN</name>
<evidence type="ECO:0000313" key="12">
    <source>
        <dbReference type="Proteomes" id="UP000522081"/>
    </source>
</evidence>
<dbReference type="InterPro" id="IPR026039">
    <property type="entry name" value="YfgM"/>
</dbReference>
<keyword evidence="6 9" id="KW-0472">Membrane</keyword>
<evidence type="ECO:0000256" key="4">
    <source>
        <dbReference type="ARBA" id="ARBA00022692"/>
    </source>
</evidence>
<keyword evidence="5 9" id="KW-1133">Transmembrane helix</keyword>
<evidence type="ECO:0000256" key="1">
    <source>
        <dbReference type="ARBA" id="ARBA00004167"/>
    </source>
</evidence>
<evidence type="ECO:0000259" key="10">
    <source>
        <dbReference type="Pfam" id="PF09976"/>
    </source>
</evidence>
<evidence type="ECO:0000256" key="7">
    <source>
        <dbReference type="ARBA" id="ARBA00023186"/>
    </source>
</evidence>
<sequence length="262" mass="28160">MALRPDKNSTPEDQKEKRKAAEQDVFMREVDDALRQDEMSNFFKRFGIPVIAAIVIGLAALGGYLWWQHSKTESEGERGEQLIVAIDRVEAGNLDSAQEQLATIVADGSGASVALAKLLQGGIAQRQDRTADAAKLFAEVAADAEVPEPFRDLATIREVSAQFDTLEPQAVVDRLKPLATPGSPWFGAAGELVGVAYLKQGKEDLAGPLFAQIARDENAPETLRSRARQMAGLLGVDAVDDPEELATGARAPGVGQLVEKKN</sequence>
<dbReference type="InterPro" id="IPR018704">
    <property type="entry name" value="SecYEG/CpoB_TPR"/>
</dbReference>
<feature type="domain" description="Ancillary SecYEG translocon subunit/Cell division coordinator CpoB TPR" evidence="10">
    <location>
        <begin position="41"/>
        <end position="206"/>
    </location>
</feature>
<feature type="transmembrane region" description="Helical" evidence="9">
    <location>
        <begin position="46"/>
        <end position="67"/>
    </location>
</feature>
<gene>
    <name evidence="11" type="ORF">FHS75_001496</name>
</gene>
<evidence type="ECO:0000256" key="9">
    <source>
        <dbReference type="SAM" id="Phobius"/>
    </source>
</evidence>
<dbReference type="AlphaFoldDB" id="A0A7Y9XVC8"/>
<accession>A0A7Y9XVC8</accession>
<dbReference type="Proteomes" id="UP000522081">
    <property type="component" value="Unassembled WGS sequence"/>
</dbReference>
<keyword evidence="12" id="KW-1185">Reference proteome</keyword>